<sequence length="182" mass="18410">MRYRSFDGSQLRKRGRSLVSVVPPWLVGRRPAVSLVVGVLAVVLALAVAAGVGATISSGRVADVVVETWTGAELHAEVVAATCLVVGIGAVSAAITGGFIPTFALVASVPFGVGLARYGIEYTVGHMTVVVSLSEAFADGAGAAIGIGLPLAVGSYLVGISVRRVADSDRGNSGPGIRPERT</sequence>
<dbReference type="Proteomes" id="UP000307562">
    <property type="component" value="Chromosome"/>
</dbReference>
<feature type="transmembrane region" description="Helical" evidence="1">
    <location>
        <begin position="102"/>
        <end position="120"/>
    </location>
</feature>
<dbReference type="InterPro" id="IPR058384">
    <property type="entry name" value="DUF8071"/>
</dbReference>
<name>A0A4P9TL24_9EURY</name>
<keyword evidence="1" id="KW-0812">Transmembrane</keyword>
<proteinExistence type="predicted"/>
<evidence type="ECO:0000256" key="1">
    <source>
        <dbReference type="SAM" id="Phobius"/>
    </source>
</evidence>
<dbReference type="KEGG" id="npl:FGF80_10320"/>
<accession>A0A4P9TL24</accession>
<feature type="transmembrane region" description="Helical" evidence="1">
    <location>
        <begin position="140"/>
        <end position="160"/>
    </location>
</feature>
<dbReference type="AlphaFoldDB" id="A0A4P9TL24"/>
<organism evidence="3 4">
    <name type="scientific">Natrinema pallidum</name>
    <dbReference type="NCBI Taxonomy" id="69527"/>
    <lineage>
        <taxon>Archaea</taxon>
        <taxon>Methanobacteriati</taxon>
        <taxon>Methanobacteriota</taxon>
        <taxon>Stenosarchaea group</taxon>
        <taxon>Halobacteria</taxon>
        <taxon>Halobacteriales</taxon>
        <taxon>Natrialbaceae</taxon>
        <taxon>Natrinema</taxon>
    </lineage>
</organism>
<keyword evidence="4" id="KW-1185">Reference proteome</keyword>
<evidence type="ECO:0000313" key="4">
    <source>
        <dbReference type="Proteomes" id="UP000307562"/>
    </source>
</evidence>
<gene>
    <name evidence="3" type="ORF">FGF80_10320</name>
</gene>
<feature type="domain" description="DUF8071" evidence="2">
    <location>
        <begin position="27"/>
        <end position="166"/>
    </location>
</feature>
<evidence type="ECO:0000313" key="3">
    <source>
        <dbReference type="EMBL" id="QCW04975.1"/>
    </source>
</evidence>
<feature type="transmembrane region" description="Helical" evidence="1">
    <location>
        <begin position="74"/>
        <end position="95"/>
    </location>
</feature>
<evidence type="ECO:0000259" key="2">
    <source>
        <dbReference type="Pfam" id="PF26268"/>
    </source>
</evidence>
<reference evidence="4" key="1">
    <citation type="submission" date="2019-05" db="EMBL/GenBank/DDBJ databases">
        <title>Complete Genome Sequence and Methylation Pattern of the Halophilic Archaeon Natrinema pallidum BOL6-1.</title>
        <authorList>
            <person name="DasSarma P."/>
            <person name="DasSarma B.P."/>
            <person name="DasSarma S.L."/>
            <person name="Martinez F.L."/>
            <person name="Guzman D."/>
            <person name="Roberts R.J."/>
            <person name="DasSarma S."/>
        </authorList>
    </citation>
    <scope>NUCLEOTIDE SEQUENCE [LARGE SCALE GENOMIC DNA]</scope>
    <source>
        <strain evidence="4">BOL6-1</strain>
    </source>
</reference>
<protein>
    <recommendedName>
        <fullName evidence="2">DUF8071 domain-containing protein</fullName>
    </recommendedName>
</protein>
<keyword evidence="1" id="KW-1133">Transmembrane helix</keyword>
<feature type="transmembrane region" description="Helical" evidence="1">
    <location>
        <begin position="32"/>
        <end position="54"/>
    </location>
</feature>
<keyword evidence="1" id="KW-0472">Membrane</keyword>
<dbReference type="EMBL" id="CP040637">
    <property type="protein sequence ID" value="QCW04975.1"/>
    <property type="molecule type" value="Genomic_DNA"/>
</dbReference>
<dbReference type="Pfam" id="PF26268">
    <property type="entry name" value="DUF8071"/>
    <property type="match status" value="1"/>
</dbReference>